<dbReference type="CDD" id="cd01647">
    <property type="entry name" value="RT_LTR"/>
    <property type="match status" value="1"/>
</dbReference>
<evidence type="ECO:0000259" key="8">
    <source>
        <dbReference type="PROSITE" id="PS50878"/>
    </source>
</evidence>
<dbReference type="SUPFAM" id="SSF56672">
    <property type="entry name" value="DNA/RNA polymerases"/>
    <property type="match status" value="1"/>
</dbReference>
<dbReference type="Gene3D" id="3.10.10.10">
    <property type="entry name" value="HIV Type 1 Reverse Transcriptase, subunit A, domain 1"/>
    <property type="match status" value="1"/>
</dbReference>
<dbReference type="GO" id="GO:0003964">
    <property type="term" value="F:RNA-directed DNA polymerase activity"/>
    <property type="evidence" value="ECO:0007669"/>
    <property type="project" value="UniProtKB-KW"/>
</dbReference>
<proteinExistence type="predicted"/>
<evidence type="ECO:0000256" key="5">
    <source>
        <dbReference type="ARBA" id="ARBA00022759"/>
    </source>
</evidence>
<dbReference type="AlphaFoldDB" id="A0A914YY30"/>
<evidence type="ECO:0000256" key="4">
    <source>
        <dbReference type="ARBA" id="ARBA00022722"/>
    </source>
</evidence>
<dbReference type="Pfam" id="PF17917">
    <property type="entry name" value="RT_RNaseH"/>
    <property type="match status" value="1"/>
</dbReference>
<organism evidence="9 10">
    <name type="scientific">Panagrolaimus superbus</name>
    <dbReference type="NCBI Taxonomy" id="310955"/>
    <lineage>
        <taxon>Eukaryota</taxon>
        <taxon>Metazoa</taxon>
        <taxon>Ecdysozoa</taxon>
        <taxon>Nematoda</taxon>
        <taxon>Chromadorea</taxon>
        <taxon>Rhabditida</taxon>
        <taxon>Tylenchina</taxon>
        <taxon>Panagrolaimomorpha</taxon>
        <taxon>Panagrolaimoidea</taxon>
        <taxon>Panagrolaimidae</taxon>
        <taxon>Panagrolaimus</taxon>
    </lineage>
</organism>
<dbReference type="InterPro" id="IPR000477">
    <property type="entry name" value="RT_dom"/>
</dbReference>
<dbReference type="Proteomes" id="UP000887577">
    <property type="component" value="Unplaced"/>
</dbReference>
<sequence>MKPEVRRLVESLLRQRAIERSSSPWNSPVVLVLKKDGSIRMCVDYRRLNAVTRKDAYPLPNQDALLMNLYIIKYFTALDLASGYYQIPMADKDKDKTAFSVLGELFHFLVLPFGMSTSPACFNRMMQVVFGDLIGKSVFVYLDDILIATETEEEHLLLLEEIFKRLIHYKLMLKPKKCEIARTQLCYLGHVVSDRGVELGKDKVEKVQNFPPPRTVSQVRQFIGLASCHRKFIEGFSTITSPLLALTKKDTKFEWSEKEEKAFEKLKEKLVTAPILAQPDYESAIEGSKPFIIRTDACKTGVGAVLTQEGEDKRLHPLFYISKACSEAERNYSITQLEALAVVVAMRKLRTFVMGAKDVVRTDHQPLIGLFRNANLSPQLIRWALELQEYRDLKMEFVKGKANTVADALSRCHGDSEFGDHVEVMDSVVFVIEEHTEKWFELLRDDESWTEVCEKVLKEGRCLHHKSIYGLKGDFLVKFEEQGRERKVVPVEKRKALWNEVHSGQLGGHFGAKKLRQLFLAWNGKGY</sequence>
<accession>A0A914YY30</accession>
<keyword evidence="6" id="KW-0378">Hydrolase</keyword>
<dbReference type="InterPro" id="IPR043128">
    <property type="entry name" value="Rev_trsase/Diguanyl_cyclase"/>
</dbReference>
<dbReference type="CDD" id="cd09274">
    <property type="entry name" value="RNase_HI_RT_Ty3"/>
    <property type="match status" value="1"/>
</dbReference>
<evidence type="ECO:0000256" key="6">
    <source>
        <dbReference type="ARBA" id="ARBA00022801"/>
    </source>
</evidence>
<dbReference type="PROSITE" id="PS50878">
    <property type="entry name" value="RT_POL"/>
    <property type="match status" value="1"/>
</dbReference>
<reference evidence="10" key="1">
    <citation type="submission" date="2022-11" db="UniProtKB">
        <authorList>
            <consortium name="WormBaseParasite"/>
        </authorList>
    </citation>
    <scope>IDENTIFICATION</scope>
</reference>
<dbReference type="Gene3D" id="3.30.70.270">
    <property type="match status" value="2"/>
</dbReference>
<feature type="domain" description="Reverse transcriptase" evidence="8">
    <location>
        <begin position="13"/>
        <end position="192"/>
    </location>
</feature>
<dbReference type="FunFam" id="3.10.20.370:FF:000001">
    <property type="entry name" value="Retrovirus-related Pol polyprotein from transposon 17.6-like protein"/>
    <property type="match status" value="1"/>
</dbReference>
<dbReference type="InterPro" id="IPR041373">
    <property type="entry name" value="RT_RNaseH"/>
</dbReference>
<keyword evidence="2" id="KW-0808">Transferase</keyword>
<evidence type="ECO:0000256" key="2">
    <source>
        <dbReference type="ARBA" id="ARBA00022679"/>
    </source>
</evidence>
<keyword evidence="4" id="KW-0540">Nuclease</keyword>
<dbReference type="GO" id="GO:0004519">
    <property type="term" value="F:endonuclease activity"/>
    <property type="evidence" value="ECO:0007669"/>
    <property type="project" value="UniProtKB-KW"/>
</dbReference>
<evidence type="ECO:0000313" key="10">
    <source>
        <dbReference type="WBParaSite" id="PSU_v2.g4857.t1"/>
    </source>
</evidence>
<evidence type="ECO:0000256" key="7">
    <source>
        <dbReference type="ARBA" id="ARBA00022918"/>
    </source>
</evidence>
<keyword evidence="7" id="KW-0695">RNA-directed DNA polymerase</keyword>
<dbReference type="InterPro" id="IPR043502">
    <property type="entry name" value="DNA/RNA_pol_sf"/>
</dbReference>
<dbReference type="EC" id="2.7.7.49" evidence="1"/>
<keyword evidence="3" id="KW-0548">Nucleotidyltransferase</keyword>
<name>A0A914YY30_9BILA</name>
<protein>
    <recommendedName>
        <fullName evidence="1">RNA-directed DNA polymerase</fullName>
        <ecNumber evidence="1">2.7.7.49</ecNumber>
    </recommendedName>
</protein>
<dbReference type="InterPro" id="IPR050951">
    <property type="entry name" value="Retrovirus_Pol_polyprotein"/>
</dbReference>
<evidence type="ECO:0000313" key="9">
    <source>
        <dbReference type="Proteomes" id="UP000887577"/>
    </source>
</evidence>
<keyword evidence="9" id="KW-1185">Reference proteome</keyword>
<evidence type="ECO:0000256" key="3">
    <source>
        <dbReference type="ARBA" id="ARBA00022695"/>
    </source>
</evidence>
<dbReference type="PANTHER" id="PTHR37984">
    <property type="entry name" value="PROTEIN CBG26694"/>
    <property type="match status" value="1"/>
</dbReference>
<evidence type="ECO:0000256" key="1">
    <source>
        <dbReference type="ARBA" id="ARBA00012493"/>
    </source>
</evidence>
<dbReference type="Gene3D" id="3.10.20.370">
    <property type="match status" value="1"/>
</dbReference>
<dbReference type="FunFam" id="3.30.70.270:FF:000020">
    <property type="entry name" value="Transposon Tf2-6 polyprotein-like Protein"/>
    <property type="match status" value="1"/>
</dbReference>
<dbReference type="WBParaSite" id="PSU_v2.g4857.t1">
    <property type="protein sequence ID" value="PSU_v2.g4857.t1"/>
    <property type="gene ID" value="PSU_v2.g4857"/>
</dbReference>
<dbReference type="PANTHER" id="PTHR37984:SF5">
    <property type="entry name" value="PROTEIN NYNRIN-LIKE"/>
    <property type="match status" value="1"/>
</dbReference>
<keyword evidence="5" id="KW-0255">Endonuclease</keyword>
<dbReference type="GO" id="GO:0016787">
    <property type="term" value="F:hydrolase activity"/>
    <property type="evidence" value="ECO:0007669"/>
    <property type="project" value="UniProtKB-KW"/>
</dbReference>
<dbReference type="Pfam" id="PF00078">
    <property type="entry name" value="RVT_1"/>
    <property type="match status" value="1"/>
</dbReference>